<protein>
    <recommendedName>
        <fullName evidence="3">CCHC-type domain-containing protein</fullName>
    </recommendedName>
</protein>
<dbReference type="Pfam" id="PF14529">
    <property type="entry name" value="Exo_endo_phos_2"/>
    <property type="match status" value="1"/>
</dbReference>
<feature type="compositionally biased region" description="Low complexity" evidence="2">
    <location>
        <begin position="154"/>
        <end position="173"/>
    </location>
</feature>
<keyword evidence="1" id="KW-0479">Metal-binding</keyword>
<feature type="compositionally biased region" description="Polar residues" evidence="2">
    <location>
        <begin position="117"/>
        <end position="136"/>
    </location>
</feature>
<dbReference type="InterPro" id="IPR036691">
    <property type="entry name" value="Endo/exonu/phosph_ase_sf"/>
</dbReference>
<comment type="caution">
    <text evidence="4">The sequence shown here is derived from an EMBL/GenBank/DDBJ whole genome shotgun (WGS) entry which is preliminary data.</text>
</comment>
<keyword evidence="5" id="KW-1185">Reference proteome</keyword>
<dbReference type="SUPFAM" id="SSF56219">
    <property type="entry name" value="DNase I-like"/>
    <property type="match status" value="1"/>
</dbReference>
<feature type="compositionally biased region" description="Basic and acidic residues" evidence="2">
    <location>
        <begin position="68"/>
        <end position="83"/>
    </location>
</feature>
<keyword evidence="1" id="KW-0863">Zinc-finger</keyword>
<dbReference type="EMBL" id="CAJNOR010003677">
    <property type="protein sequence ID" value="CAF1437447.1"/>
    <property type="molecule type" value="Genomic_DNA"/>
</dbReference>
<accession>A0A815NPW6</accession>
<dbReference type="PROSITE" id="PS50158">
    <property type="entry name" value="ZF_CCHC"/>
    <property type="match status" value="1"/>
</dbReference>
<feature type="domain" description="CCHC-type" evidence="3">
    <location>
        <begin position="404"/>
        <end position="417"/>
    </location>
</feature>
<evidence type="ECO:0000256" key="2">
    <source>
        <dbReference type="SAM" id="MobiDB-lite"/>
    </source>
</evidence>
<feature type="compositionally biased region" description="Low complexity" evidence="2">
    <location>
        <begin position="501"/>
        <end position="517"/>
    </location>
</feature>
<dbReference type="GO" id="GO:0008270">
    <property type="term" value="F:zinc ion binding"/>
    <property type="evidence" value="ECO:0007669"/>
    <property type="project" value="UniProtKB-KW"/>
</dbReference>
<dbReference type="GO" id="GO:0003676">
    <property type="term" value="F:nucleic acid binding"/>
    <property type="evidence" value="ECO:0007669"/>
    <property type="project" value="InterPro"/>
</dbReference>
<evidence type="ECO:0000256" key="1">
    <source>
        <dbReference type="PROSITE-ProRule" id="PRU00047"/>
    </source>
</evidence>
<dbReference type="Gene3D" id="3.60.10.10">
    <property type="entry name" value="Endonuclease/exonuclease/phosphatase"/>
    <property type="match status" value="1"/>
</dbReference>
<reference evidence="4" key="1">
    <citation type="submission" date="2021-02" db="EMBL/GenBank/DDBJ databases">
        <authorList>
            <person name="Nowell W R."/>
        </authorList>
    </citation>
    <scope>NUCLEOTIDE SEQUENCE</scope>
</reference>
<feature type="non-terminal residue" evidence="4">
    <location>
        <position position="899"/>
    </location>
</feature>
<organism evidence="4 5">
    <name type="scientific">Adineta ricciae</name>
    <name type="common">Rotifer</name>
    <dbReference type="NCBI Taxonomy" id="249248"/>
    <lineage>
        <taxon>Eukaryota</taxon>
        <taxon>Metazoa</taxon>
        <taxon>Spiralia</taxon>
        <taxon>Gnathifera</taxon>
        <taxon>Rotifera</taxon>
        <taxon>Eurotatoria</taxon>
        <taxon>Bdelloidea</taxon>
        <taxon>Adinetida</taxon>
        <taxon>Adinetidae</taxon>
        <taxon>Adineta</taxon>
    </lineage>
</organism>
<dbReference type="InterPro" id="IPR005135">
    <property type="entry name" value="Endo/exonuclease/phosphatase"/>
</dbReference>
<proteinExistence type="predicted"/>
<feature type="compositionally biased region" description="Polar residues" evidence="2">
    <location>
        <begin position="84"/>
        <end position="109"/>
    </location>
</feature>
<dbReference type="InterPro" id="IPR001878">
    <property type="entry name" value="Znf_CCHC"/>
</dbReference>
<feature type="compositionally biased region" description="Basic and acidic residues" evidence="2">
    <location>
        <begin position="137"/>
        <end position="150"/>
    </location>
</feature>
<evidence type="ECO:0000313" key="5">
    <source>
        <dbReference type="Proteomes" id="UP000663828"/>
    </source>
</evidence>
<evidence type="ECO:0000313" key="4">
    <source>
        <dbReference type="EMBL" id="CAF1437447.1"/>
    </source>
</evidence>
<dbReference type="AlphaFoldDB" id="A0A815NPW6"/>
<feature type="compositionally biased region" description="Basic and acidic residues" evidence="2">
    <location>
        <begin position="11"/>
        <end position="20"/>
    </location>
</feature>
<sequence length="899" mass="103200">MSSYDAYATKTTEEKDKMVEGEEFIQRVSAYNLRSKHQDSNRTPKRTHPNEQEVIGNAEPNLDTDETSEQRKKIMRSTGKEYKTQNTNSHEPNNETNVMSDEQWQLAKSTKNRRRTTNVSRTFVNGSLIHTANQMNHRNDKGMNHRDSQHQLKNMKNTNINNNSNTNLNKNPGPNQPRSTFTPNEDAERNQGNLTSSNTELYEPNARKIHITDQTLHYAIEQHLPPIKVICEPKIKHENEAKSLLKELLSKINQKFIELNPKYSQPVAFDYWYIDRDGNLSCFTKKIELFVFLCDGSNYPNRISNTCVHPVPPKRLPPQCSVILKFVPNNITTEELEEEVKSKLRSVFKIDEMRGTRANKSRHIRLDLTDHNEYTQLLDGEALAIAGQLIEVAEFLAPPRLLICSKCNTPGHIKKNCMLNYERCRRCGGDRKQGEHIACTLQCHHCKGEHEATSFQCPNINEFRCQLIEQLKERPDLLPYNVQLFIPTELRNKNQRNNHILTNNTSNTQTQRQQQQNERNYLYQENEWPQLEGGMSNMYPSSMKWSSPHTDSSALWNEMRKTQNHLDTLKKKYEQQEQTFTMKLKEQQLKLGSILSLISVQVQQQHESLNSLFAITKEVVPMVTNALTICQQLAAKTTQTASALINRIHQQPTRTYHTETIGINKLFREEHTNDETRHRTSIISEWNARTCVSDLCTKWRKERPAASNDSGLLILLYNVEGLNTHIPDVDILLNEHKPNICILTGVGAATRKLPEFNGYTGISQIGTNSFGGVAILHDNSLRCKLVDKELNFLAIEVETASEPITIAAIYVPPGSLPPFDIFNKYKNKEFFIFGDFNAKHTTWSCKENNTSGTHLFNWLEETGNEMIKPEKATSRRSDAIIDFGVTQDATGWNSEVLHD</sequence>
<feature type="region of interest" description="Disordered" evidence="2">
    <location>
        <begin position="1"/>
        <end position="198"/>
    </location>
</feature>
<dbReference type="Proteomes" id="UP000663828">
    <property type="component" value="Unassembled WGS sequence"/>
</dbReference>
<keyword evidence="1" id="KW-0862">Zinc</keyword>
<name>A0A815NPW6_ADIRI</name>
<dbReference type="GO" id="GO:0003824">
    <property type="term" value="F:catalytic activity"/>
    <property type="evidence" value="ECO:0007669"/>
    <property type="project" value="InterPro"/>
</dbReference>
<gene>
    <name evidence="4" type="ORF">XAT740_LOCUS36122</name>
</gene>
<evidence type="ECO:0000259" key="3">
    <source>
        <dbReference type="PROSITE" id="PS50158"/>
    </source>
</evidence>
<feature type="region of interest" description="Disordered" evidence="2">
    <location>
        <begin position="495"/>
        <end position="517"/>
    </location>
</feature>